<feature type="domain" description="HTH lysR-type" evidence="6">
    <location>
        <begin position="1"/>
        <end position="58"/>
    </location>
</feature>
<gene>
    <name evidence="7" type="ORF">EDC61_10114</name>
</gene>
<evidence type="ECO:0000256" key="2">
    <source>
        <dbReference type="ARBA" id="ARBA00023015"/>
    </source>
</evidence>
<dbReference type="CDD" id="cd08411">
    <property type="entry name" value="PBP2_OxyR"/>
    <property type="match status" value="1"/>
</dbReference>
<dbReference type="Proteomes" id="UP000295135">
    <property type="component" value="Unassembled WGS sequence"/>
</dbReference>
<evidence type="ECO:0000256" key="3">
    <source>
        <dbReference type="ARBA" id="ARBA00023125"/>
    </source>
</evidence>
<dbReference type="AlphaFoldDB" id="A0A4R3K0M3"/>
<comment type="similarity">
    <text evidence="1">Belongs to the LysR transcriptional regulatory family.</text>
</comment>
<dbReference type="FunFam" id="1.10.10.10:FF:000001">
    <property type="entry name" value="LysR family transcriptional regulator"/>
    <property type="match status" value="1"/>
</dbReference>
<dbReference type="Pfam" id="PF00126">
    <property type="entry name" value="HTH_1"/>
    <property type="match status" value="1"/>
</dbReference>
<accession>A0A4R3K0M3</accession>
<name>A0A4R3K0M3_9PROT</name>
<evidence type="ECO:0000313" key="8">
    <source>
        <dbReference type="Proteomes" id="UP000295135"/>
    </source>
</evidence>
<organism evidence="7 8">
    <name type="scientific">Sulfuritortus calidifontis</name>
    <dbReference type="NCBI Taxonomy" id="1914471"/>
    <lineage>
        <taxon>Bacteria</taxon>
        <taxon>Pseudomonadati</taxon>
        <taxon>Pseudomonadota</taxon>
        <taxon>Betaproteobacteria</taxon>
        <taxon>Nitrosomonadales</taxon>
        <taxon>Thiobacillaceae</taxon>
        <taxon>Sulfuritortus</taxon>
    </lineage>
</organism>
<dbReference type="InterPro" id="IPR005119">
    <property type="entry name" value="LysR_subst-bd"/>
</dbReference>
<dbReference type="OrthoDB" id="9775392at2"/>
<reference evidence="7 8" key="1">
    <citation type="submission" date="2019-03" db="EMBL/GenBank/DDBJ databases">
        <title>Genomic Encyclopedia of Type Strains, Phase IV (KMG-IV): sequencing the most valuable type-strain genomes for metagenomic binning, comparative biology and taxonomic classification.</title>
        <authorList>
            <person name="Goeker M."/>
        </authorList>
    </citation>
    <scope>NUCLEOTIDE SEQUENCE [LARGE SCALE GENOMIC DNA]</scope>
    <source>
        <strain evidence="7 8">DSM 103923</strain>
    </source>
</reference>
<dbReference type="GO" id="GO:0003677">
    <property type="term" value="F:DNA binding"/>
    <property type="evidence" value="ECO:0007669"/>
    <property type="project" value="UniProtKB-KW"/>
</dbReference>
<dbReference type="PROSITE" id="PS50931">
    <property type="entry name" value="HTH_LYSR"/>
    <property type="match status" value="1"/>
</dbReference>
<evidence type="ECO:0000256" key="5">
    <source>
        <dbReference type="ARBA" id="ARBA00023163"/>
    </source>
</evidence>
<dbReference type="Gene3D" id="1.10.10.10">
    <property type="entry name" value="Winged helix-like DNA-binding domain superfamily/Winged helix DNA-binding domain"/>
    <property type="match status" value="1"/>
</dbReference>
<dbReference type="SUPFAM" id="SSF53850">
    <property type="entry name" value="Periplasmic binding protein-like II"/>
    <property type="match status" value="1"/>
</dbReference>
<dbReference type="PANTHER" id="PTHR30346">
    <property type="entry name" value="TRANSCRIPTIONAL DUAL REGULATOR HCAR-RELATED"/>
    <property type="match status" value="1"/>
</dbReference>
<keyword evidence="5" id="KW-0804">Transcription</keyword>
<dbReference type="EMBL" id="SLZY01000001">
    <property type="protein sequence ID" value="TCS73792.1"/>
    <property type="molecule type" value="Genomic_DNA"/>
</dbReference>
<keyword evidence="8" id="KW-1185">Reference proteome</keyword>
<keyword evidence="4" id="KW-0010">Activator</keyword>
<dbReference type="InterPro" id="IPR000847">
    <property type="entry name" value="LysR_HTH_N"/>
</dbReference>
<sequence>MTLQELRYLVALAELGHFGQAAEACFVSQSTLSTGLKKLEDYLGTTLFDRSLKRVTPTPVGREIVESARLILQEAERIRELARFVQDPMDRTVQIGVIPTLGPYYLPHALMRVREAYPNLRLLLREVMTPQLLAQLHEGKLDAGLLALPIDEEGLTVAPLFTEPFLAAVPAEHKLAKKAKISLDELTQANLLLLEEGHCLRDQALEVCGLQGLASEEVRATSLETLRQMVAMGIGVTLLPRLACNAPSLPGIAIKPLAGSGAGRVIALIWRKRTPYLDTMTKLAKTLTQHLPEGVKKLGDS</sequence>
<evidence type="ECO:0000256" key="1">
    <source>
        <dbReference type="ARBA" id="ARBA00009437"/>
    </source>
</evidence>
<comment type="caution">
    <text evidence="7">The sequence shown here is derived from an EMBL/GenBank/DDBJ whole genome shotgun (WGS) entry which is preliminary data.</text>
</comment>
<keyword evidence="2" id="KW-0805">Transcription regulation</keyword>
<dbReference type="GO" id="GO:0032993">
    <property type="term" value="C:protein-DNA complex"/>
    <property type="evidence" value="ECO:0007669"/>
    <property type="project" value="TreeGrafter"/>
</dbReference>
<dbReference type="Pfam" id="PF03466">
    <property type="entry name" value="LysR_substrate"/>
    <property type="match status" value="1"/>
</dbReference>
<dbReference type="GO" id="GO:0003700">
    <property type="term" value="F:DNA-binding transcription factor activity"/>
    <property type="evidence" value="ECO:0007669"/>
    <property type="project" value="InterPro"/>
</dbReference>
<evidence type="ECO:0000313" key="7">
    <source>
        <dbReference type="EMBL" id="TCS73792.1"/>
    </source>
</evidence>
<dbReference type="SUPFAM" id="SSF46785">
    <property type="entry name" value="Winged helix' DNA-binding domain"/>
    <property type="match status" value="1"/>
</dbReference>
<dbReference type="PANTHER" id="PTHR30346:SF26">
    <property type="entry name" value="HYDROGEN PEROXIDE-INDUCIBLE GENES ACTIVATOR"/>
    <property type="match status" value="1"/>
</dbReference>
<dbReference type="InterPro" id="IPR036390">
    <property type="entry name" value="WH_DNA-bd_sf"/>
</dbReference>
<protein>
    <submittedName>
        <fullName evidence="7">LysR family transcriptional regulator</fullName>
    </submittedName>
</protein>
<evidence type="ECO:0000256" key="4">
    <source>
        <dbReference type="ARBA" id="ARBA00023159"/>
    </source>
</evidence>
<dbReference type="InterPro" id="IPR036388">
    <property type="entry name" value="WH-like_DNA-bd_sf"/>
</dbReference>
<dbReference type="Gene3D" id="3.40.190.10">
    <property type="entry name" value="Periplasmic binding protein-like II"/>
    <property type="match status" value="2"/>
</dbReference>
<dbReference type="RefSeq" id="WP_126459966.1">
    <property type="nucleotide sequence ID" value="NZ_AP018721.1"/>
</dbReference>
<dbReference type="PRINTS" id="PR00039">
    <property type="entry name" value="HTHLYSR"/>
</dbReference>
<keyword evidence="3" id="KW-0238">DNA-binding</keyword>
<proteinExistence type="inferred from homology"/>
<evidence type="ECO:0000259" key="6">
    <source>
        <dbReference type="PROSITE" id="PS50931"/>
    </source>
</evidence>